<evidence type="ECO:0000313" key="3">
    <source>
        <dbReference type="EMBL" id="QNL43481.1"/>
    </source>
</evidence>
<dbReference type="GO" id="GO:0003677">
    <property type="term" value="F:DNA binding"/>
    <property type="evidence" value="ECO:0007669"/>
    <property type="project" value="InterPro"/>
</dbReference>
<dbReference type="RefSeq" id="WP_187332072.1">
    <property type="nucleotide sequence ID" value="NZ_CP060490.1"/>
</dbReference>
<evidence type="ECO:0000313" key="4">
    <source>
        <dbReference type="Proteomes" id="UP000515960"/>
    </source>
</evidence>
<feature type="domain" description="Tyr recombinase" evidence="2">
    <location>
        <begin position="3"/>
        <end position="181"/>
    </location>
</feature>
<sequence>MNKRTIALSAEQYKEIIQTMKQGFSGCRPNERIAAALMLEANLGLRISDIVRLRLSDIVKDGERYRLSIIEQKTGKARVFTVPLALYQFIRLYCMDNNISADAQIFPLTTRQIQKHLQIVCDYLGYTGISTHSFRKFYATEIYTKNGYNIVLVQKLLQHSSAAVTQAYIGIQQRELEQAIENHLCLDV</sequence>
<dbReference type="EMBL" id="CP060490">
    <property type="protein sequence ID" value="QNL43481.1"/>
    <property type="molecule type" value="Genomic_DNA"/>
</dbReference>
<dbReference type="Gene3D" id="1.10.443.10">
    <property type="entry name" value="Intergrase catalytic core"/>
    <property type="match status" value="1"/>
</dbReference>
<dbReference type="SUPFAM" id="SSF56349">
    <property type="entry name" value="DNA breaking-rejoining enzymes"/>
    <property type="match status" value="1"/>
</dbReference>
<proteinExistence type="predicted"/>
<dbReference type="InterPro" id="IPR013762">
    <property type="entry name" value="Integrase-like_cat_sf"/>
</dbReference>
<dbReference type="GO" id="GO:0006310">
    <property type="term" value="P:DNA recombination"/>
    <property type="evidence" value="ECO:0007669"/>
    <property type="project" value="UniProtKB-KW"/>
</dbReference>
<dbReference type="Proteomes" id="UP000515960">
    <property type="component" value="Chromosome"/>
</dbReference>
<protein>
    <submittedName>
        <fullName evidence="3">Tyrosine-type recombinase/integrase</fullName>
    </submittedName>
</protein>
<dbReference type="InterPro" id="IPR050090">
    <property type="entry name" value="Tyrosine_recombinase_XerCD"/>
</dbReference>
<dbReference type="PANTHER" id="PTHR30349:SF82">
    <property type="entry name" value="INTEGRASE_RECOMBINASE YOEC-RELATED"/>
    <property type="match status" value="1"/>
</dbReference>
<accession>A0A7G9B1Q0</accession>
<dbReference type="KEGG" id="ohi:H8790_08255"/>
<dbReference type="Pfam" id="PF00589">
    <property type="entry name" value="Phage_integrase"/>
    <property type="match status" value="1"/>
</dbReference>
<dbReference type="PROSITE" id="PS51898">
    <property type="entry name" value="TYR_RECOMBINASE"/>
    <property type="match status" value="1"/>
</dbReference>
<keyword evidence="4" id="KW-1185">Reference proteome</keyword>
<dbReference type="PANTHER" id="PTHR30349">
    <property type="entry name" value="PHAGE INTEGRASE-RELATED"/>
    <property type="match status" value="1"/>
</dbReference>
<evidence type="ECO:0000259" key="2">
    <source>
        <dbReference type="PROSITE" id="PS51898"/>
    </source>
</evidence>
<dbReference type="GO" id="GO:0015074">
    <property type="term" value="P:DNA integration"/>
    <property type="evidence" value="ECO:0007669"/>
    <property type="project" value="InterPro"/>
</dbReference>
<keyword evidence="1" id="KW-0233">DNA recombination</keyword>
<evidence type="ECO:0000256" key="1">
    <source>
        <dbReference type="ARBA" id="ARBA00023172"/>
    </source>
</evidence>
<organism evidence="3 4">
    <name type="scientific">Oscillibacter hominis</name>
    <dbReference type="NCBI Taxonomy" id="2763056"/>
    <lineage>
        <taxon>Bacteria</taxon>
        <taxon>Bacillati</taxon>
        <taxon>Bacillota</taxon>
        <taxon>Clostridia</taxon>
        <taxon>Eubacteriales</taxon>
        <taxon>Oscillospiraceae</taxon>
        <taxon>Oscillibacter</taxon>
    </lineage>
</organism>
<name>A0A7G9B1Q0_9FIRM</name>
<dbReference type="AlphaFoldDB" id="A0A7G9B1Q0"/>
<reference evidence="3 4" key="1">
    <citation type="submission" date="2020-08" db="EMBL/GenBank/DDBJ databases">
        <authorList>
            <person name="Liu C."/>
            <person name="Sun Q."/>
        </authorList>
    </citation>
    <scope>NUCLEOTIDE SEQUENCE [LARGE SCALE GENOMIC DNA]</scope>
    <source>
        <strain evidence="3 4">NSJ-62</strain>
    </source>
</reference>
<dbReference type="InterPro" id="IPR002104">
    <property type="entry name" value="Integrase_catalytic"/>
</dbReference>
<gene>
    <name evidence="3" type="ORF">H8790_08255</name>
</gene>
<dbReference type="InterPro" id="IPR011010">
    <property type="entry name" value="DNA_brk_join_enz"/>
</dbReference>